<dbReference type="PRINTS" id="PR00368">
    <property type="entry name" value="FADPNR"/>
</dbReference>
<dbReference type="PANTHER" id="PTHR43429">
    <property type="entry name" value="PYRIDINE NUCLEOTIDE-DISULFIDE OXIDOREDUCTASE DOMAIN-CONTAINING"/>
    <property type="match status" value="1"/>
</dbReference>
<dbReference type="EMBL" id="FQVB01000022">
    <property type="protein sequence ID" value="SHF62307.1"/>
    <property type="molecule type" value="Genomic_DNA"/>
</dbReference>
<dbReference type="PROSITE" id="PS51257">
    <property type="entry name" value="PROKAR_LIPOPROTEIN"/>
    <property type="match status" value="1"/>
</dbReference>
<dbReference type="InterPro" id="IPR036188">
    <property type="entry name" value="FAD/NAD-bd_sf"/>
</dbReference>
<keyword evidence="6" id="KW-0676">Redox-active center</keyword>
<dbReference type="SUPFAM" id="SSF55424">
    <property type="entry name" value="FAD/NAD-linked reductases, dimerisation (C-terminal) domain"/>
    <property type="match status" value="1"/>
</dbReference>
<keyword evidence="3" id="KW-0285">Flavoprotein</keyword>
<keyword evidence="9" id="KW-1185">Reference proteome</keyword>
<sequence length="560" mass="61426">MSNGKRILIVGGVAGGASCAARARRMDEQAEIILFERGPFVSFANCGLPYYVGDVIRREQSLLVATPELFRDRFNIQVRLHSEVVAVNRQEKTVTVRDHGSGTNYEERYDALVLSPGASPVKPPIEGLDLPGVFSVRTIPDSREIRKRIEEARAGRAVIIGGGYIGLEMAENLLRRNLQVTLVELQRQLMPLSDPEMVVPIHEALTERGADIRLGEEVARVSRSDDGLLTVHLKSGGTVDSDVVILAVGVRPEVRLAMEAGLELGPMGGIRVDERMRTSDPHIWAVGDAVEVYNVVTGSRGLMPLAGPANRQGRIAADVICGRDVRFRGVQGTAVVGVFDQVLAATGPSEKVLKRLGLWDSPLQCEKIYLHPGHHANYYPGAEVITIKLIFSKKDGRILGAQAVGKEGVEKRIDIISMAIQKGGTVFDLEEAELCYSPQFGSAKDPVNLAGMIAANVLRGDVEVVHAPEMAARPEGVCVLDVREPLEFKRGHVEGAVHIPLGELRRRMNELPRDREIWVYCYVGQRSYVAARALRQYGFRAKNLSGGYRSLLMWQKAVDL</sequence>
<dbReference type="PROSITE" id="PS50206">
    <property type="entry name" value="RHODANESE_3"/>
    <property type="match status" value="1"/>
</dbReference>
<evidence type="ECO:0000259" key="7">
    <source>
        <dbReference type="PROSITE" id="PS50206"/>
    </source>
</evidence>
<dbReference type="OrthoDB" id="9769238at2"/>
<reference evidence="9" key="1">
    <citation type="submission" date="2016-11" db="EMBL/GenBank/DDBJ databases">
        <authorList>
            <person name="Varghese N."/>
            <person name="Submissions S."/>
        </authorList>
    </citation>
    <scope>NUCLEOTIDE SEQUENCE [LARGE SCALE GENOMIC DNA]</scope>
    <source>
        <strain evidence="9">DSM 9756</strain>
    </source>
</reference>
<keyword evidence="5" id="KW-0560">Oxidoreductase</keyword>
<dbReference type="Pfam" id="PF02852">
    <property type="entry name" value="Pyr_redox_dim"/>
    <property type="match status" value="1"/>
</dbReference>
<keyword evidence="4" id="KW-0274">FAD</keyword>
<dbReference type="AlphaFoldDB" id="A0A1M5D627"/>
<evidence type="ECO:0000256" key="6">
    <source>
        <dbReference type="ARBA" id="ARBA00023284"/>
    </source>
</evidence>
<dbReference type="Proteomes" id="UP000184076">
    <property type="component" value="Unassembled WGS sequence"/>
</dbReference>
<dbReference type="InterPro" id="IPR001763">
    <property type="entry name" value="Rhodanese-like_dom"/>
</dbReference>
<dbReference type="Pfam" id="PF00581">
    <property type="entry name" value="Rhodanese"/>
    <property type="match status" value="1"/>
</dbReference>
<dbReference type="GO" id="GO:0016491">
    <property type="term" value="F:oxidoreductase activity"/>
    <property type="evidence" value="ECO:0007669"/>
    <property type="project" value="UniProtKB-KW"/>
</dbReference>
<dbReference type="InterPro" id="IPR036873">
    <property type="entry name" value="Rhodanese-like_dom_sf"/>
</dbReference>
<dbReference type="Gene3D" id="3.50.50.60">
    <property type="entry name" value="FAD/NAD(P)-binding domain"/>
    <property type="match status" value="2"/>
</dbReference>
<evidence type="ECO:0000256" key="1">
    <source>
        <dbReference type="ARBA" id="ARBA00001974"/>
    </source>
</evidence>
<dbReference type="RefSeq" id="WP_073039703.1">
    <property type="nucleotide sequence ID" value="NZ_FQVB01000022.1"/>
</dbReference>
<evidence type="ECO:0000313" key="8">
    <source>
        <dbReference type="EMBL" id="SHF62307.1"/>
    </source>
</evidence>
<feature type="domain" description="Rhodanese" evidence="7">
    <location>
        <begin position="473"/>
        <end position="559"/>
    </location>
</feature>
<protein>
    <submittedName>
        <fullName evidence="8">NADPH-dependent 2,4-dienoyl-CoA reductase, sulfur reductase</fullName>
    </submittedName>
</protein>
<dbReference type="InterPro" id="IPR004099">
    <property type="entry name" value="Pyr_nucl-diS_OxRdtase_dimer"/>
</dbReference>
<gene>
    <name evidence="8" type="ORF">SAMN02745206_02358</name>
</gene>
<dbReference type="InterPro" id="IPR050260">
    <property type="entry name" value="FAD-bd_OxRdtase"/>
</dbReference>
<comment type="similarity">
    <text evidence="2">Belongs to the class-III pyridine nucleotide-disulfide oxidoreductase family.</text>
</comment>
<dbReference type="Pfam" id="PF07992">
    <property type="entry name" value="Pyr_redox_2"/>
    <property type="match status" value="1"/>
</dbReference>
<dbReference type="Gene3D" id="3.40.250.10">
    <property type="entry name" value="Rhodanese-like domain"/>
    <property type="match status" value="1"/>
</dbReference>
<evidence type="ECO:0000313" key="9">
    <source>
        <dbReference type="Proteomes" id="UP000184076"/>
    </source>
</evidence>
<name>A0A1M5D627_9BACT</name>
<evidence type="ECO:0000256" key="3">
    <source>
        <dbReference type="ARBA" id="ARBA00022630"/>
    </source>
</evidence>
<dbReference type="PRINTS" id="PR00411">
    <property type="entry name" value="PNDRDTASEI"/>
</dbReference>
<comment type="cofactor">
    <cofactor evidence="1">
        <name>FAD</name>
        <dbReference type="ChEBI" id="CHEBI:57692"/>
    </cofactor>
</comment>
<proteinExistence type="inferred from homology"/>
<evidence type="ECO:0000256" key="2">
    <source>
        <dbReference type="ARBA" id="ARBA00009130"/>
    </source>
</evidence>
<dbReference type="SUPFAM" id="SSF51905">
    <property type="entry name" value="FAD/NAD(P)-binding domain"/>
    <property type="match status" value="1"/>
</dbReference>
<accession>A0A1M5D627</accession>
<dbReference type="InterPro" id="IPR016156">
    <property type="entry name" value="FAD/NAD-linked_Rdtase_dimer_sf"/>
</dbReference>
<dbReference type="STRING" id="1121391.SAMN02745206_02358"/>
<dbReference type="PANTHER" id="PTHR43429:SF1">
    <property type="entry name" value="NAD(P)H SULFUR OXIDOREDUCTASE (COA-DEPENDENT)"/>
    <property type="match status" value="1"/>
</dbReference>
<dbReference type="SMART" id="SM00450">
    <property type="entry name" value="RHOD"/>
    <property type="match status" value="1"/>
</dbReference>
<dbReference type="InterPro" id="IPR023753">
    <property type="entry name" value="FAD/NAD-binding_dom"/>
</dbReference>
<evidence type="ECO:0000256" key="5">
    <source>
        <dbReference type="ARBA" id="ARBA00023002"/>
    </source>
</evidence>
<evidence type="ECO:0000256" key="4">
    <source>
        <dbReference type="ARBA" id="ARBA00022827"/>
    </source>
</evidence>
<dbReference type="SUPFAM" id="SSF52821">
    <property type="entry name" value="Rhodanese/Cell cycle control phosphatase"/>
    <property type="match status" value="1"/>
</dbReference>
<organism evidence="8 9">
    <name type="scientific">Desulfacinum infernum DSM 9756</name>
    <dbReference type="NCBI Taxonomy" id="1121391"/>
    <lineage>
        <taxon>Bacteria</taxon>
        <taxon>Pseudomonadati</taxon>
        <taxon>Thermodesulfobacteriota</taxon>
        <taxon>Syntrophobacteria</taxon>
        <taxon>Syntrophobacterales</taxon>
        <taxon>Syntrophobacteraceae</taxon>
        <taxon>Desulfacinum</taxon>
    </lineage>
</organism>